<evidence type="ECO:0000313" key="1">
    <source>
        <dbReference type="Proteomes" id="UP000095287"/>
    </source>
</evidence>
<evidence type="ECO:0000313" key="2">
    <source>
        <dbReference type="WBParaSite" id="L893_g1535.t1"/>
    </source>
</evidence>
<keyword evidence="1" id="KW-1185">Reference proteome</keyword>
<dbReference type="Proteomes" id="UP000095287">
    <property type="component" value="Unplaced"/>
</dbReference>
<dbReference type="AlphaFoldDB" id="A0A1I7YDU4"/>
<protein>
    <submittedName>
        <fullName evidence="2">Integrase catalytic domain-containing protein</fullName>
    </submittedName>
</protein>
<dbReference type="WBParaSite" id="L893_g1535.t1">
    <property type="protein sequence ID" value="L893_g1535.t1"/>
    <property type="gene ID" value="L893_g1535"/>
</dbReference>
<name>A0A1I7YDU4_9BILA</name>
<organism evidence="1 2">
    <name type="scientific">Steinernema glaseri</name>
    <dbReference type="NCBI Taxonomy" id="37863"/>
    <lineage>
        <taxon>Eukaryota</taxon>
        <taxon>Metazoa</taxon>
        <taxon>Ecdysozoa</taxon>
        <taxon>Nematoda</taxon>
        <taxon>Chromadorea</taxon>
        <taxon>Rhabditida</taxon>
        <taxon>Tylenchina</taxon>
        <taxon>Panagrolaimomorpha</taxon>
        <taxon>Strongyloidoidea</taxon>
        <taxon>Steinernematidae</taxon>
        <taxon>Steinernema</taxon>
    </lineage>
</organism>
<reference evidence="2" key="1">
    <citation type="submission" date="2016-11" db="UniProtKB">
        <authorList>
            <consortium name="WormBaseParasite"/>
        </authorList>
    </citation>
    <scope>IDENTIFICATION</scope>
</reference>
<accession>A0A1I7YDU4</accession>
<proteinExistence type="predicted"/>
<sequence length="155" mass="18159">MTLLHLEFGLDDEGWFYRLCPGDRQSYISSPGELRLLNQRYTAVSWICLDKSASFAVRCSREELVLELAPLLRARLRPRTYLTITDDGPYTGDAALAAFEMFGTPCTFYDLQVGYHSKESEDFVLSHLDLLLQPKLIERRREEKSSWNYRRVFWH</sequence>